<dbReference type="KEGG" id="eff:skT53_13640"/>
<protein>
    <recommendedName>
        <fullName evidence="4">Ferric oxidoreductase domain-containing protein</fullName>
    </recommendedName>
</protein>
<feature type="transmembrane region" description="Helical" evidence="1">
    <location>
        <begin position="50"/>
        <end position="72"/>
    </location>
</feature>
<dbReference type="EMBL" id="AP023366">
    <property type="protein sequence ID" value="BCJ86379.1"/>
    <property type="molecule type" value="Genomic_DNA"/>
</dbReference>
<keyword evidence="1" id="KW-0472">Membrane</keyword>
<organism evidence="2 3">
    <name type="scientific">Effusibacillus dendaii</name>
    <dbReference type="NCBI Taxonomy" id="2743772"/>
    <lineage>
        <taxon>Bacteria</taxon>
        <taxon>Bacillati</taxon>
        <taxon>Bacillota</taxon>
        <taxon>Bacilli</taxon>
        <taxon>Bacillales</taxon>
        <taxon>Alicyclobacillaceae</taxon>
        <taxon>Effusibacillus</taxon>
    </lineage>
</organism>
<dbReference type="Proteomes" id="UP000593802">
    <property type="component" value="Chromosome"/>
</dbReference>
<sequence>MIRQTRLDRFLARFETIGNSISFYILLLIVILGIWILTPFAPDWRPNGKVFGITAMVFAIFTMLHGILWFFLTRDYIKMPKKARASLTMTVRILRPLHMMSGLFALGIVLIHAYAFVKTGYGWNRYSISGALSLLTLSILAIDGIGLMSSPFLSRVVHRWIAVLFTALLAIHLWYVL</sequence>
<accession>A0A7I8DBP5</accession>
<reference evidence="2 3" key="1">
    <citation type="submission" date="2020-08" db="EMBL/GenBank/DDBJ databases">
        <title>Complete Genome Sequence of Effusibacillus dendaii Strain skT53, Isolated from Farmland soil.</title>
        <authorList>
            <person name="Konishi T."/>
            <person name="Kawasaki H."/>
        </authorList>
    </citation>
    <scope>NUCLEOTIDE SEQUENCE [LARGE SCALE GENOMIC DNA]</scope>
    <source>
        <strain evidence="3">skT53</strain>
    </source>
</reference>
<evidence type="ECO:0000313" key="2">
    <source>
        <dbReference type="EMBL" id="BCJ86379.1"/>
    </source>
</evidence>
<evidence type="ECO:0000256" key="1">
    <source>
        <dbReference type="SAM" id="Phobius"/>
    </source>
</evidence>
<proteinExistence type="predicted"/>
<feature type="transmembrane region" description="Helical" evidence="1">
    <location>
        <begin position="160"/>
        <end position="176"/>
    </location>
</feature>
<keyword evidence="3" id="KW-1185">Reference proteome</keyword>
<keyword evidence="1" id="KW-1133">Transmembrane helix</keyword>
<dbReference type="AlphaFoldDB" id="A0A7I8DBP5"/>
<feature type="transmembrane region" description="Helical" evidence="1">
    <location>
        <begin position="21"/>
        <end position="38"/>
    </location>
</feature>
<gene>
    <name evidence="2" type="ORF">skT53_13640</name>
</gene>
<dbReference type="RefSeq" id="WP_200760390.1">
    <property type="nucleotide sequence ID" value="NZ_AP023366.1"/>
</dbReference>
<name>A0A7I8DBP5_9BACL</name>
<keyword evidence="1" id="KW-0812">Transmembrane</keyword>
<evidence type="ECO:0000313" key="3">
    <source>
        <dbReference type="Proteomes" id="UP000593802"/>
    </source>
</evidence>
<feature type="transmembrane region" description="Helical" evidence="1">
    <location>
        <begin position="93"/>
        <end position="116"/>
    </location>
</feature>
<evidence type="ECO:0008006" key="4">
    <source>
        <dbReference type="Google" id="ProtNLM"/>
    </source>
</evidence>
<feature type="transmembrane region" description="Helical" evidence="1">
    <location>
        <begin position="128"/>
        <end position="148"/>
    </location>
</feature>